<dbReference type="SUPFAM" id="SSF51735">
    <property type="entry name" value="NAD(P)-binding Rossmann-fold domains"/>
    <property type="match status" value="1"/>
</dbReference>
<sequence>MPHILIAGKLHPSGMALLKSAPGVTFDYVEEVSEQSYHPFISKADALVLRTQPLSASTVANADRLKIVSRHGVGYDAVHLASLNERGIALAVVGDVNSVSVAEHAMMLILSAAKRVLRGDRAVRNPSEWGWRNRLEAEEISGKRLLIIGFGRIGRHLSRMAAGFGMEIRAFDPYLQAQGWPGGAVLPEGSLLNGLRWADVVSVNVPKADRPIIAKDELAAMNPGAILVNTARGGVVDEAALIEALQSGRLGAAGLDVFDDEPPSEDCRLLAFDQVVLSPHIAGLTRECGERMAVASVQNVLDFFAGRIDPSLVVNAQYLQAT</sequence>
<accession>A0AAW8P725</accession>
<dbReference type="Gene3D" id="3.40.50.720">
    <property type="entry name" value="NAD(P)-binding Rossmann-like Domain"/>
    <property type="match status" value="2"/>
</dbReference>
<dbReference type="InterPro" id="IPR006139">
    <property type="entry name" value="D-isomer_2_OHA_DH_cat_dom"/>
</dbReference>
<reference evidence="6" key="1">
    <citation type="submission" date="2023-07" db="EMBL/GenBank/DDBJ databases">
        <title>Genomic characterization of faba bean (Vicia faba) microsymbionts in Mexican soils.</title>
        <authorList>
            <person name="Rivera Orduna F.N."/>
            <person name="Guevara-Luna J."/>
            <person name="Yan J."/>
            <person name="Arroyo-Herrera I."/>
            <person name="Li Y."/>
            <person name="Vasquez-Murrieta M.S."/>
            <person name="Wang E.T."/>
        </authorList>
    </citation>
    <scope>NUCLEOTIDE SEQUENCE [LARGE SCALE GENOMIC DNA]</scope>
    <source>
        <strain evidence="6">CH6</strain>
    </source>
</reference>
<dbReference type="CDD" id="cd12173">
    <property type="entry name" value="PGDH_4"/>
    <property type="match status" value="1"/>
</dbReference>
<evidence type="ECO:0000313" key="5">
    <source>
        <dbReference type="EMBL" id="MDR9762346.1"/>
    </source>
</evidence>
<name>A0AAW8P725_9HYPH</name>
<evidence type="ECO:0000259" key="4">
    <source>
        <dbReference type="Pfam" id="PF02826"/>
    </source>
</evidence>
<dbReference type="GO" id="GO:0016618">
    <property type="term" value="F:hydroxypyruvate reductase [NAD(P)H] activity"/>
    <property type="evidence" value="ECO:0007669"/>
    <property type="project" value="TreeGrafter"/>
</dbReference>
<dbReference type="SUPFAM" id="SSF52283">
    <property type="entry name" value="Formate/glycerate dehydrogenase catalytic domain-like"/>
    <property type="match status" value="1"/>
</dbReference>
<dbReference type="InterPro" id="IPR029753">
    <property type="entry name" value="D-isomer_DH_CS"/>
</dbReference>
<dbReference type="EMBL" id="JAVLSH010000010">
    <property type="protein sequence ID" value="MDR9762346.1"/>
    <property type="molecule type" value="Genomic_DNA"/>
</dbReference>
<dbReference type="PANTHER" id="PTHR10996">
    <property type="entry name" value="2-HYDROXYACID DEHYDROGENASE-RELATED"/>
    <property type="match status" value="1"/>
</dbReference>
<proteinExistence type="inferred from homology"/>
<dbReference type="Pfam" id="PF00389">
    <property type="entry name" value="2-Hacid_dh"/>
    <property type="match status" value="1"/>
</dbReference>
<feature type="domain" description="D-isomer specific 2-hydroxyacid dehydrogenase NAD-binding" evidence="4">
    <location>
        <begin position="106"/>
        <end position="282"/>
    </location>
</feature>
<dbReference type="InterPro" id="IPR006140">
    <property type="entry name" value="D-isomer_DH_NAD-bd"/>
</dbReference>
<keyword evidence="6" id="KW-1185">Reference proteome</keyword>
<dbReference type="AlphaFoldDB" id="A0AAW8P725"/>
<dbReference type="GO" id="GO:0051287">
    <property type="term" value="F:NAD binding"/>
    <property type="evidence" value="ECO:0007669"/>
    <property type="project" value="InterPro"/>
</dbReference>
<comment type="caution">
    <text evidence="5">The sequence shown here is derived from an EMBL/GenBank/DDBJ whole genome shotgun (WGS) entry which is preliminary data.</text>
</comment>
<protein>
    <submittedName>
        <fullName evidence="5">Hydroxyacid dehydrogenase</fullName>
    </submittedName>
</protein>
<evidence type="ECO:0000313" key="6">
    <source>
        <dbReference type="Proteomes" id="UP001269402"/>
    </source>
</evidence>
<dbReference type="PROSITE" id="PS00671">
    <property type="entry name" value="D_2_HYDROXYACID_DH_3"/>
    <property type="match status" value="1"/>
</dbReference>
<organism evidence="5 6">
    <name type="scientific">Rhizobium redzepovicii</name>
    <dbReference type="NCBI Taxonomy" id="2867518"/>
    <lineage>
        <taxon>Bacteria</taxon>
        <taxon>Pseudomonadati</taxon>
        <taxon>Pseudomonadota</taxon>
        <taxon>Alphaproteobacteria</taxon>
        <taxon>Hyphomicrobiales</taxon>
        <taxon>Rhizobiaceae</taxon>
        <taxon>Rhizobium/Agrobacterium group</taxon>
        <taxon>Rhizobium</taxon>
    </lineage>
</organism>
<dbReference type="PANTHER" id="PTHR10996:SF283">
    <property type="entry name" value="GLYOXYLATE_HYDROXYPYRUVATE REDUCTASE B"/>
    <property type="match status" value="1"/>
</dbReference>
<keyword evidence="1 2" id="KW-0560">Oxidoreductase</keyword>
<dbReference type="InterPro" id="IPR050223">
    <property type="entry name" value="D-isomer_2-hydroxyacid_DH"/>
</dbReference>
<dbReference type="RefSeq" id="WP_097625308.1">
    <property type="nucleotide sequence ID" value="NZ_JAILYG010000004.1"/>
</dbReference>
<evidence type="ECO:0000256" key="2">
    <source>
        <dbReference type="RuleBase" id="RU003719"/>
    </source>
</evidence>
<dbReference type="InterPro" id="IPR036291">
    <property type="entry name" value="NAD(P)-bd_dom_sf"/>
</dbReference>
<gene>
    <name evidence="5" type="ORF">RJJ37_22320</name>
</gene>
<dbReference type="GO" id="GO:0005829">
    <property type="term" value="C:cytosol"/>
    <property type="evidence" value="ECO:0007669"/>
    <property type="project" value="TreeGrafter"/>
</dbReference>
<dbReference type="Pfam" id="PF02826">
    <property type="entry name" value="2-Hacid_dh_C"/>
    <property type="match status" value="1"/>
</dbReference>
<dbReference type="Proteomes" id="UP001269402">
    <property type="component" value="Unassembled WGS sequence"/>
</dbReference>
<feature type="domain" description="D-isomer specific 2-hydroxyacid dehydrogenase catalytic" evidence="3">
    <location>
        <begin position="4"/>
        <end position="313"/>
    </location>
</feature>
<comment type="similarity">
    <text evidence="2">Belongs to the D-isomer specific 2-hydroxyacid dehydrogenase family.</text>
</comment>
<evidence type="ECO:0000259" key="3">
    <source>
        <dbReference type="Pfam" id="PF00389"/>
    </source>
</evidence>
<dbReference type="GO" id="GO:0030267">
    <property type="term" value="F:glyoxylate reductase (NADPH) activity"/>
    <property type="evidence" value="ECO:0007669"/>
    <property type="project" value="TreeGrafter"/>
</dbReference>
<evidence type="ECO:0000256" key="1">
    <source>
        <dbReference type="ARBA" id="ARBA00023002"/>
    </source>
</evidence>